<name>A0A926DQE7_9FIRM</name>
<reference evidence="3" key="1">
    <citation type="submission" date="2020-08" db="EMBL/GenBank/DDBJ databases">
        <title>Genome public.</title>
        <authorList>
            <person name="Liu C."/>
            <person name="Sun Q."/>
        </authorList>
    </citation>
    <scope>NUCLEOTIDE SEQUENCE</scope>
    <source>
        <strain evidence="3">NSJ-32</strain>
    </source>
</reference>
<comment type="caution">
    <text evidence="3">The sequence shown here is derived from an EMBL/GenBank/DDBJ whole genome shotgun (WGS) entry which is preliminary data.</text>
</comment>
<protein>
    <submittedName>
        <fullName evidence="3">DUF4838 domain-containing protein</fullName>
    </submittedName>
</protein>
<keyword evidence="1" id="KW-0378">Hydrolase</keyword>
<dbReference type="Gene3D" id="3.30.379.10">
    <property type="entry name" value="Chitobiase/beta-hexosaminidase domain 2-like"/>
    <property type="match status" value="1"/>
</dbReference>
<dbReference type="PANTHER" id="PTHR47406:SF2">
    <property type="entry name" value="ALPHA GLUCURONIDASE N-TERMINAL DOMAIN-CONTAINING PROTEIN"/>
    <property type="match status" value="1"/>
</dbReference>
<dbReference type="RefSeq" id="WP_177718341.1">
    <property type="nucleotide sequence ID" value="NZ_JACRSQ010000001.1"/>
</dbReference>
<proteinExistence type="predicted"/>
<gene>
    <name evidence="3" type="ORF">H8730_01080</name>
</gene>
<evidence type="ECO:0000256" key="1">
    <source>
        <dbReference type="ARBA" id="ARBA00022801"/>
    </source>
</evidence>
<accession>A0A926DQE7</accession>
<evidence type="ECO:0000313" key="3">
    <source>
        <dbReference type="EMBL" id="MBC8542143.1"/>
    </source>
</evidence>
<dbReference type="Pfam" id="PF16126">
    <property type="entry name" value="DUF4838"/>
    <property type="match status" value="1"/>
</dbReference>
<dbReference type="InterPro" id="IPR017853">
    <property type="entry name" value="GH"/>
</dbReference>
<dbReference type="AlphaFoldDB" id="A0A926DQE7"/>
<evidence type="ECO:0000313" key="4">
    <source>
        <dbReference type="Proteomes" id="UP000657006"/>
    </source>
</evidence>
<organism evidence="3 4">
    <name type="scientific">Bianquea renquensis</name>
    <dbReference type="NCBI Taxonomy" id="2763661"/>
    <lineage>
        <taxon>Bacteria</taxon>
        <taxon>Bacillati</taxon>
        <taxon>Bacillota</taxon>
        <taxon>Clostridia</taxon>
        <taxon>Eubacteriales</taxon>
        <taxon>Bianqueaceae</taxon>
        <taxon>Bianquea</taxon>
    </lineage>
</organism>
<dbReference type="Proteomes" id="UP000657006">
    <property type="component" value="Unassembled WGS sequence"/>
</dbReference>
<sequence>MARESCISGQGEEIVTFAREELEHYLSLAGDTFQPPRIVVDKEYAKQCFPDETNGLKPDGFVIGKKNGEVMIGAINDRGLLYGVYEYIEHAVGIRFVDAPYGEVDTGVRDPQWPAETILENPTFPYRGGNMHMARSDENFCYNVDRLPKFRFNNVLLFSQQLDLLKRHIGEFRKRGICVTLGGHCWPYLFRNRGQVSPEEFMREHPEWHALVDGKRMMCEDSEGHFCLSNEEAVTNFVNNALSMIEEYKECIDIISLWPNDTDALFCECENCAKHRNSDLVLRLINRVADEVAVRYPYMQVEMLAYEDFTAPPEHTVPSPNVLVNFAAIQRDYRLPIYSAERRNIALFRDLRGWRALRKDLPMIVYEYYRLDGTTKSSVIEYELERLQEEGLMGVMEDTFQVNRPDDVQEAIGFMTYLESKLLWNLEQSADSLQRELVEAMFKEQSSVVLRSLHRLEQIHSGRAYYDLTWHDWRLRPIRNVQVQKERLAFITGELADLRERISEAAQKSEGAVRDRLSMMLASLERQYQFMAAIEYQIKAQLVFLTDGPQEEADEWLRRALEVRGLEASDLSQDAIRAYCKAYGELPESSVRMLIPMDRKDRVGRVAIMEKCEHICKRIMESGECMRCTMPVCIKAVRNTPLRGYI</sequence>
<dbReference type="GO" id="GO:0005975">
    <property type="term" value="P:carbohydrate metabolic process"/>
    <property type="evidence" value="ECO:0007669"/>
    <property type="project" value="UniProtKB-ARBA"/>
</dbReference>
<dbReference type="SUPFAM" id="SSF51445">
    <property type="entry name" value="(Trans)glycosidases"/>
    <property type="match status" value="1"/>
</dbReference>
<dbReference type="EMBL" id="JACRSQ010000001">
    <property type="protein sequence ID" value="MBC8542143.1"/>
    <property type="molecule type" value="Genomic_DNA"/>
</dbReference>
<dbReference type="InterPro" id="IPR029018">
    <property type="entry name" value="Hex-like_dom2"/>
</dbReference>
<keyword evidence="2" id="KW-0175">Coiled coil</keyword>
<dbReference type="SUPFAM" id="SSF55545">
    <property type="entry name" value="beta-N-acetylhexosaminidase-like domain"/>
    <property type="match status" value="1"/>
</dbReference>
<keyword evidence="4" id="KW-1185">Reference proteome</keyword>
<dbReference type="GO" id="GO:0016787">
    <property type="term" value="F:hydrolase activity"/>
    <property type="evidence" value="ECO:0007669"/>
    <property type="project" value="UniProtKB-KW"/>
</dbReference>
<dbReference type="InterPro" id="IPR032287">
    <property type="entry name" value="DUF4838"/>
</dbReference>
<evidence type="ECO:0000256" key="2">
    <source>
        <dbReference type="SAM" id="Coils"/>
    </source>
</evidence>
<feature type="coiled-coil region" evidence="2">
    <location>
        <begin position="481"/>
        <end position="515"/>
    </location>
</feature>
<dbReference type="PANTHER" id="PTHR47406">
    <property type="entry name" value="COAGULATION FACTOR 5/8 TYPE, C-TERMINAL"/>
    <property type="match status" value="1"/>
</dbReference>